<gene>
    <name evidence="4" type="ORF">PPRIM_AZ9-3.1.T0910048</name>
</gene>
<dbReference type="GO" id="GO:0098855">
    <property type="term" value="C:HCN channel complex"/>
    <property type="evidence" value="ECO:0007669"/>
    <property type="project" value="TreeGrafter"/>
</dbReference>
<reference evidence="4" key="1">
    <citation type="submission" date="2021-01" db="EMBL/GenBank/DDBJ databases">
        <authorList>
            <consortium name="Genoscope - CEA"/>
            <person name="William W."/>
        </authorList>
    </citation>
    <scope>NUCLEOTIDE SEQUENCE</scope>
</reference>
<comment type="caution">
    <text evidence="4">The sequence shown here is derived from an EMBL/GenBank/DDBJ whole genome shotgun (WGS) entry which is preliminary data.</text>
</comment>
<dbReference type="InterPro" id="IPR000595">
    <property type="entry name" value="cNMP-bd_dom"/>
</dbReference>
<feature type="transmembrane region" description="Helical" evidence="2">
    <location>
        <begin position="423"/>
        <end position="442"/>
    </location>
</feature>
<dbReference type="Proteomes" id="UP000688137">
    <property type="component" value="Unassembled WGS sequence"/>
</dbReference>
<dbReference type="OMA" id="CYQQREN"/>
<dbReference type="GO" id="GO:0035725">
    <property type="term" value="P:sodium ion transmembrane transport"/>
    <property type="evidence" value="ECO:0007669"/>
    <property type="project" value="TreeGrafter"/>
</dbReference>
<feature type="transmembrane region" description="Helical" evidence="2">
    <location>
        <begin position="119"/>
        <end position="138"/>
    </location>
</feature>
<keyword evidence="5" id="KW-1185">Reference proteome</keyword>
<dbReference type="AlphaFoldDB" id="A0A8S1NIM1"/>
<dbReference type="GO" id="GO:0005249">
    <property type="term" value="F:voltage-gated potassium channel activity"/>
    <property type="evidence" value="ECO:0007669"/>
    <property type="project" value="TreeGrafter"/>
</dbReference>
<feature type="region of interest" description="Disordered" evidence="1">
    <location>
        <begin position="1013"/>
        <end position="1033"/>
    </location>
</feature>
<dbReference type="GO" id="GO:0003254">
    <property type="term" value="P:regulation of membrane depolarization"/>
    <property type="evidence" value="ECO:0007669"/>
    <property type="project" value="TreeGrafter"/>
</dbReference>
<evidence type="ECO:0000256" key="2">
    <source>
        <dbReference type="SAM" id="Phobius"/>
    </source>
</evidence>
<feature type="domain" description="Cyclic nucleotide-binding" evidence="3">
    <location>
        <begin position="699"/>
        <end position="797"/>
    </location>
</feature>
<dbReference type="PROSITE" id="PS50042">
    <property type="entry name" value="CNMP_BINDING_3"/>
    <property type="match status" value="1"/>
</dbReference>
<name>A0A8S1NIM1_PARPR</name>
<dbReference type="PANTHER" id="PTHR45689:SF5">
    <property type="entry name" value="I[[H]] CHANNEL, ISOFORM E"/>
    <property type="match status" value="1"/>
</dbReference>
<dbReference type="InterPro" id="IPR051413">
    <property type="entry name" value="K/Na_HCN_channel"/>
</dbReference>
<evidence type="ECO:0000313" key="5">
    <source>
        <dbReference type="Proteomes" id="UP000688137"/>
    </source>
</evidence>
<feature type="transmembrane region" description="Helical" evidence="2">
    <location>
        <begin position="486"/>
        <end position="503"/>
    </location>
</feature>
<keyword evidence="2" id="KW-0812">Transmembrane</keyword>
<feature type="transmembrane region" description="Helical" evidence="2">
    <location>
        <begin position="36"/>
        <end position="54"/>
    </location>
</feature>
<feature type="transmembrane region" description="Helical" evidence="2">
    <location>
        <begin position="158"/>
        <end position="179"/>
    </location>
</feature>
<feature type="region of interest" description="Disordered" evidence="1">
    <location>
        <begin position="971"/>
        <end position="996"/>
    </location>
</feature>
<evidence type="ECO:0000313" key="4">
    <source>
        <dbReference type="EMBL" id="CAD8092628.1"/>
    </source>
</evidence>
<feature type="transmembrane region" description="Helical" evidence="2">
    <location>
        <begin position="539"/>
        <end position="565"/>
    </location>
</feature>
<organism evidence="4 5">
    <name type="scientific">Paramecium primaurelia</name>
    <dbReference type="NCBI Taxonomy" id="5886"/>
    <lineage>
        <taxon>Eukaryota</taxon>
        <taxon>Sar</taxon>
        <taxon>Alveolata</taxon>
        <taxon>Ciliophora</taxon>
        <taxon>Intramacronucleata</taxon>
        <taxon>Oligohymenophorea</taxon>
        <taxon>Peniculida</taxon>
        <taxon>Parameciidae</taxon>
        <taxon>Paramecium</taxon>
    </lineage>
</organism>
<feature type="transmembrane region" description="Helical" evidence="2">
    <location>
        <begin position="462"/>
        <end position="479"/>
    </location>
</feature>
<keyword evidence="2" id="KW-0472">Membrane</keyword>
<protein>
    <recommendedName>
        <fullName evidence="3">Cyclic nucleotide-binding domain-containing protein</fullName>
    </recommendedName>
</protein>
<accession>A0A8S1NIM1</accession>
<keyword evidence="2" id="KW-1133">Transmembrane helix</keyword>
<dbReference type="PANTHER" id="PTHR45689">
    <property type="entry name" value="I[[H]] CHANNEL, ISOFORM E"/>
    <property type="match status" value="1"/>
</dbReference>
<evidence type="ECO:0000259" key="3">
    <source>
        <dbReference type="PROSITE" id="PS50042"/>
    </source>
</evidence>
<dbReference type="EMBL" id="CAJJDM010000094">
    <property type="protein sequence ID" value="CAD8092628.1"/>
    <property type="molecule type" value="Genomic_DNA"/>
</dbReference>
<feature type="compositionally biased region" description="Basic and acidic residues" evidence="1">
    <location>
        <begin position="982"/>
        <end position="996"/>
    </location>
</feature>
<evidence type="ECO:0000256" key="1">
    <source>
        <dbReference type="SAM" id="MobiDB-lite"/>
    </source>
</evidence>
<feature type="transmembrane region" description="Helical" evidence="2">
    <location>
        <begin position="509"/>
        <end position="527"/>
    </location>
</feature>
<feature type="transmembrane region" description="Helical" evidence="2">
    <location>
        <begin position="7"/>
        <end position="30"/>
    </location>
</feature>
<feature type="transmembrane region" description="Helical" evidence="2">
    <location>
        <begin position="597"/>
        <end position="617"/>
    </location>
</feature>
<dbReference type="Pfam" id="PF00027">
    <property type="entry name" value="cNMP_binding"/>
    <property type="match status" value="1"/>
</dbReference>
<dbReference type="CDD" id="cd00038">
    <property type="entry name" value="CAP_ED"/>
    <property type="match status" value="1"/>
</dbReference>
<proteinExistence type="predicted"/>
<sequence length="1109" mass="129743">MKQKMILNLVIIIQMAENTLFIIDCIYSIIYQHYEYVAMGTLCVLMIIFLLFLLGNTKMTIFNNENLIAQKKCINCESVVNDFKCKNCKICMNCNGKFHSIYLNKCLDKNQLQYIFKNISLLILKCLLCMFVRTFAIISYLRDDTNLFFVMNFQYKVFYISLSGGILLDLNVSIFLIVIHLQLSKEQQKISNFDKKSEDATDIKVQSIIMSNGSPKLNKQMKILEFLEKKLSHRNNFVNRRKMYETEPMPMMFEENEENQYNQIIMSSYRKNCSKSEISVNDTSNNNIVPVLQQINSLNSQPIMQVRRPSDINSSLTPFDSPHSTHNMQKSPLCTSVALDGRATPLNLINEESSVNEQSDNKVFESLIKQKPPQNILIREPVHWSQIFTYPGTLKEDDLFNKFGLYLGDNTHKQENIIQDIQVNVKPIIIIVQVILYFYYLYSFPLLLYGIAYSDYELTYQLHTQLPLLFLNFILFSLNTQKTAQLIDYLPLTTIIPFICALIDINQQIIFMQILHIVTFIKFYQIFKQLLKISICLRIYSIYFFTIRLSQIHFFQIICGFLIVITQINLQQLKLDEFYQNQCSLINILLITNNQSFIIYPIKIMVIIFIIYQFTIISDYINYLYRNQTTLIQGLIELSKIIHQLPFDLKYECLSISNKQILSRLETRNLIDYDKLPNQLSNKLLNAQYSNLLNNIPLLEQCLSQSSISNILMNATKERILEPNEILIEAKQQNKYLYFILSGKVKCYQQRENTQFSISINENGIYNQQGFFLGQQSEFGVQCITCCKILEINSELFWKEVKKSITELEKIKMCLDRVQFNQEFQLIALSCQICKGNHLINNCKKVHYVPSRQILMDFIYFDEINKRIKFQRNNHTRKFRCMKNTNMIEQIVCNVRHLMLISSETFKPPKTITSLGIQSEQQHTEHSDEDEHNKMSQYVQNLSPVQYVPQVGSSASSYVLKEVKQAQQLKSPKDSVMVHQKRYQEKRQSHVTKTERDLSPSIIKYATIQDKKSQKSRSIISEDHGNGILPGSDHRQFSKYGIQSSKFTNETAKQFLSNPFDMPLYDLNQSIDKNHSYSEYYPRNNIDLAILSYKQYQDSIISNKSNQKT</sequence>